<organism evidence="3">
    <name type="scientific">Soboliphyme baturini</name>
    <dbReference type="NCBI Taxonomy" id="241478"/>
    <lineage>
        <taxon>Eukaryota</taxon>
        <taxon>Metazoa</taxon>
        <taxon>Ecdysozoa</taxon>
        <taxon>Nematoda</taxon>
        <taxon>Enoplea</taxon>
        <taxon>Dorylaimia</taxon>
        <taxon>Dioctophymatida</taxon>
        <taxon>Dioctophymatoidea</taxon>
        <taxon>Soboliphymatidae</taxon>
        <taxon>Soboliphyme</taxon>
    </lineage>
</organism>
<accession>A0A183J3U2</accession>
<gene>
    <name evidence="1" type="ORF">SBAD_LOCUS10540</name>
</gene>
<dbReference type="EMBL" id="UZAM01014224">
    <property type="protein sequence ID" value="VDP32650.1"/>
    <property type="molecule type" value="Genomic_DNA"/>
</dbReference>
<evidence type="ECO:0000313" key="3">
    <source>
        <dbReference type="WBParaSite" id="SBAD_0001090701-mRNA-1"/>
    </source>
</evidence>
<keyword evidence="2" id="KW-1185">Reference proteome</keyword>
<evidence type="ECO:0000313" key="2">
    <source>
        <dbReference type="Proteomes" id="UP000270296"/>
    </source>
</evidence>
<reference evidence="3" key="1">
    <citation type="submission" date="2016-06" db="UniProtKB">
        <authorList>
            <consortium name="WormBaseParasite"/>
        </authorList>
    </citation>
    <scope>IDENTIFICATION</scope>
</reference>
<proteinExistence type="predicted"/>
<name>A0A183J3U2_9BILA</name>
<evidence type="ECO:0000313" key="1">
    <source>
        <dbReference type="EMBL" id="VDP32650.1"/>
    </source>
</evidence>
<dbReference type="Proteomes" id="UP000270296">
    <property type="component" value="Unassembled WGS sequence"/>
</dbReference>
<sequence length="69" mass="7910">MNKSITVEQTINPTHPRSCYCDHMANECKASKLQIGMATLHSLKTSFVVWLKKLQPDTHSMKPDARRRV</sequence>
<dbReference type="AlphaFoldDB" id="A0A183J3U2"/>
<dbReference type="WBParaSite" id="SBAD_0001090701-mRNA-1">
    <property type="protein sequence ID" value="SBAD_0001090701-mRNA-1"/>
    <property type="gene ID" value="SBAD_0001090701"/>
</dbReference>
<reference evidence="1 2" key="2">
    <citation type="submission" date="2018-11" db="EMBL/GenBank/DDBJ databases">
        <authorList>
            <consortium name="Pathogen Informatics"/>
        </authorList>
    </citation>
    <scope>NUCLEOTIDE SEQUENCE [LARGE SCALE GENOMIC DNA]</scope>
</reference>
<protein>
    <submittedName>
        <fullName evidence="1 3">Uncharacterized protein</fullName>
    </submittedName>
</protein>